<dbReference type="AlphaFoldDB" id="A0A433D741"/>
<dbReference type="InterPro" id="IPR000150">
    <property type="entry name" value="Cof"/>
</dbReference>
<dbReference type="Pfam" id="PF08282">
    <property type="entry name" value="Hydrolase_3"/>
    <property type="match status" value="1"/>
</dbReference>
<dbReference type="GO" id="GO:0005829">
    <property type="term" value="C:cytosol"/>
    <property type="evidence" value="ECO:0007669"/>
    <property type="project" value="TreeGrafter"/>
</dbReference>
<dbReference type="OrthoDB" id="27226at2759"/>
<dbReference type="InterPro" id="IPR023214">
    <property type="entry name" value="HAD_sf"/>
</dbReference>
<evidence type="ECO:0000313" key="2">
    <source>
        <dbReference type="Proteomes" id="UP000268093"/>
    </source>
</evidence>
<dbReference type="SFLD" id="SFLDS00003">
    <property type="entry name" value="Haloacid_Dehalogenase"/>
    <property type="match status" value="1"/>
</dbReference>
<dbReference type="GO" id="GO:0016791">
    <property type="term" value="F:phosphatase activity"/>
    <property type="evidence" value="ECO:0007669"/>
    <property type="project" value="TreeGrafter"/>
</dbReference>
<dbReference type="Gene3D" id="3.30.1240.10">
    <property type="match status" value="1"/>
</dbReference>
<gene>
    <name evidence="1" type="ORF">BC936DRAFT_146627</name>
</gene>
<dbReference type="PANTHER" id="PTHR10000">
    <property type="entry name" value="PHOSPHOSERINE PHOSPHATASE"/>
    <property type="match status" value="1"/>
</dbReference>
<accession>A0A433D741</accession>
<dbReference type="InterPro" id="IPR036412">
    <property type="entry name" value="HAD-like_sf"/>
</dbReference>
<dbReference type="Gene3D" id="3.40.50.1000">
    <property type="entry name" value="HAD superfamily/HAD-like"/>
    <property type="match status" value="1"/>
</dbReference>
<dbReference type="SFLD" id="SFLDG01140">
    <property type="entry name" value="C2.B:_Phosphomannomutase_and_P"/>
    <property type="match status" value="1"/>
</dbReference>
<dbReference type="Proteomes" id="UP000268093">
    <property type="component" value="Unassembled WGS sequence"/>
</dbReference>
<dbReference type="EMBL" id="RBNI01005444">
    <property type="protein sequence ID" value="RUP46692.1"/>
    <property type="molecule type" value="Genomic_DNA"/>
</dbReference>
<sequence>MLLFCSKFHNGFFCLAVQTKRNEAFDNDCNDELIPFDRRYRDPIKMTPPSERKMSHYLRVNAINPEANFEINNERQNIATTQTTPPHCLGYGRRSKYTDRSIRLIAYSHCLTSTADLDGTLLRANGTVSSRNAAALRRAQASGIQVMFASGRPPRSIHKVISMLNGTVPDMVICCNGGMIYDPRERRVLLCNEIDLGNARACIELLLAAIPGVGFACEIPTDSGSDFKCDKVYLDVRKKHMYYDYQLFVDPARILDGESSVIKIMVLHPSLTAVELFERLPSKLRDHDASPVAVTYSSNRMLDISAHGVSKGSILAKYCAERQIAADEVVAFGDMVNDIEMMEWVGMAVAMGNSGLEVLKVATKTTLSNEEDGVAVEIERILDLAER</sequence>
<proteinExistence type="predicted"/>
<dbReference type="NCBIfam" id="TIGR00099">
    <property type="entry name" value="Cof-subfamily"/>
    <property type="match status" value="1"/>
</dbReference>
<keyword evidence="2" id="KW-1185">Reference proteome</keyword>
<evidence type="ECO:0000313" key="1">
    <source>
        <dbReference type="EMBL" id="RUP46692.1"/>
    </source>
</evidence>
<dbReference type="CDD" id="cd07516">
    <property type="entry name" value="HAD_Pase"/>
    <property type="match status" value="1"/>
</dbReference>
<dbReference type="SUPFAM" id="SSF56784">
    <property type="entry name" value="HAD-like"/>
    <property type="match status" value="1"/>
</dbReference>
<reference evidence="1 2" key="1">
    <citation type="journal article" date="2018" name="New Phytol.">
        <title>Phylogenomics of Endogonaceae and evolution of mycorrhizas within Mucoromycota.</title>
        <authorList>
            <person name="Chang Y."/>
            <person name="Desiro A."/>
            <person name="Na H."/>
            <person name="Sandor L."/>
            <person name="Lipzen A."/>
            <person name="Clum A."/>
            <person name="Barry K."/>
            <person name="Grigoriev I.V."/>
            <person name="Martin F.M."/>
            <person name="Stajich J.E."/>
            <person name="Smith M.E."/>
            <person name="Bonito G."/>
            <person name="Spatafora J.W."/>
        </authorList>
    </citation>
    <scope>NUCLEOTIDE SEQUENCE [LARGE SCALE GENOMIC DNA]</scope>
    <source>
        <strain evidence="1 2">GMNB39</strain>
    </source>
</reference>
<name>A0A433D741_9FUNG</name>
<protein>
    <submittedName>
        <fullName evidence="1">HAD-like domain-containing protein</fullName>
    </submittedName>
</protein>
<organism evidence="1 2">
    <name type="scientific">Jimgerdemannia flammicorona</name>
    <dbReference type="NCBI Taxonomy" id="994334"/>
    <lineage>
        <taxon>Eukaryota</taxon>
        <taxon>Fungi</taxon>
        <taxon>Fungi incertae sedis</taxon>
        <taxon>Mucoromycota</taxon>
        <taxon>Mucoromycotina</taxon>
        <taxon>Endogonomycetes</taxon>
        <taxon>Endogonales</taxon>
        <taxon>Endogonaceae</taxon>
        <taxon>Jimgerdemannia</taxon>
    </lineage>
</organism>
<comment type="caution">
    <text evidence="1">The sequence shown here is derived from an EMBL/GenBank/DDBJ whole genome shotgun (WGS) entry which is preliminary data.</text>
</comment>
<dbReference type="GO" id="GO:0000287">
    <property type="term" value="F:magnesium ion binding"/>
    <property type="evidence" value="ECO:0007669"/>
    <property type="project" value="TreeGrafter"/>
</dbReference>
<dbReference type="PANTHER" id="PTHR10000:SF8">
    <property type="entry name" value="HAD SUPERFAMILY HYDROLASE-LIKE, TYPE 3"/>
    <property type="match status" value="1"/>
</dbReference>